<feature type="transmembrane region" description="Helical" evidence="1">
    <location>
        <begin position="193"/>
        <end position="214"/>
    </location>
</feature>
<feature type="transmembrane region" description="Helical" evidence="1">
    <location>
        <begin position="247"/>
        <end position="266"/>
    </location>
</feature>
<sequence length="303" mass="34294">MNSMIMAESLMVMERNALQFNYALLHDTNIIKMLIPFAKEKISKKGKSKIMEMVNRKSRYYNDYPSNKLRINLLNELGKVYGIPPKRYSTKWDVSDQCDRIINEMYNYTSKTNKKFKRFSNKNNNLNKLEVLLKFQMLSLIDSIGDKEINDVQLKEIGDSLEDFLNRLPEDQQRTIAEKLGINKITSSTIQQLVATNGAAIVFASIVQVAGFAFYTTLTSVVAGIFGIVGITLPFAVYVSLTSAVAVIANPLFFIPIVIAGGGGLLKWQNDKMKKAIAPVILMQIMMSSDQSLNPEWEEFLYE</sequence>
<dbReference type="RefSeq" id="WP_104850341.1">
    <property type="nucleotide sequence ID" value="NZ_PKOZ01000011.1"/>
</dbReference>
<evidence type="ECO:0000313" key="2">
    <source>
        <dbReference type="EMBL" id="PQD94340.1"/>
    </source>
</evidence>
<keyword evidence="1" id="KW-0472">Membrane</keyword>
<proteinExistence type="predicted"/>
<dbReference type="Proteomes" id="UP000239663">
    <property type="component" value="Unassembled WGS sequence"/>
</dbReference>
<protein>
    <submittedName>
        <fullName evidence="2">Uncharacterized protein</fullName>
    </submittedName>
</protein>
<comment type="caution">
    <text evidence="2">The sequence shown here is derived from an EMBL/GenBank/DDBJ whole genome shotgun (WGS) entry which is preliminary data.</text>
</comment>
<dbReference type="EMBL" id="PKOZ01000011">
    <property type="protein sequence ID" value="PQD94340.1"/>
    <property type="molecule type" value="Genomic_DNA"/>
</dbReference>
<gene>
    <name evidence="2" type="ORF">CYL18_15015</name>
</gene>
<organism evidence="2 3">
    <name type="scientific">Pradoshia eiseniae</name>
    <dbReference type="NCBI Taxonomy" id="2064768"/>
    <lineage>
        <taxon>Bacteria</taxon>
        <taxon>Bacillati</taxon>
        <taxon>Bacillota</taxon>
        <taxon>Bacilli</taxon>
        <taxon>Bacillales</taxon>
        <taxon>Bacillaceae</taxon>
        <taxon>Pradoshia</taxon>
    </lineage>
</organism>
<reference evidence="2 3" key="1">
    <citation type="submission" date="2017-12" db="EMBL/GenBank/DDBJ databases">
        <title>Taxonomic description and draft genome of Pradoshia cofamensis Gen. nov., sp. nov., a thermotolerant bacillale isolated from anterior gut of earthworm Eisenia fetida.</title>
        <authorList>
            <person name="Saha T."/>
            <person name="Chakraborty R."/>
        </authorList>
    </citation>
    <scope>NUCLEOTIDE SEQUENCE [LARGE SCALE GENOMIC DNA]</scope>
    <source>
        <strain evidence="2 3">EAG3</strain>
    </source>
</reference>
<accession>A0A2S7MX59</accession>
<keyword evidence="3" id="KW-1185">Reference proteome</keyword>
<dbReference type="AlphaFoldDB" id="A0A2S7MX59"/>
<dbReference type="OrthoDB" id="2675821at2"/>
<evidence type="ECO:0000256" key="1">
    <source>
        <dbReference type="SAM" id="Phobius"/>
    </source>
</evidence>
<keyword evidence="1" id="KW-0812">Transmembrane</keyword>
<name>A0A2S7MX59_9BACI</name>
<feature type="transmembrane region" description="Helical" evidence="1">
    <location>
        <begin position="221"/>
        <end position="241"/>
    </location>
</feature>
<evidence type="ECO:0000313" key="3">
    <source>
        <dbReference type="Proteomes" id="UP000239663"/>
    </source>
</evidence>
<keyword evidence="1" id="KW-1133">Transmembrane helix</keyword>